<name>A0A563VVS9_9CYAN</name>
<protein>
    <submittedName>
        <fullName evidence="2">Uncharacterized protein</fullName>
    </submittedName>
</protein>
<evidence type="ECO:0000313" key="2">
    <source>
        <dbReference type="EMBL" id="VEP15511.1"/>
    </source>
</evidence>
<reference evidence="2 3" key="1">
    <citation type="submission" date="2019-01" db="EMBL/GenBank/DDBJ databases">
        <authorList>
            <person name="Brito A."/>
        </authorList>
    </citation>
    <scope>NUCLEOTIDE SEQUENCE [LARGE SCALE GENOMIC DNA]</scope>
    <source>
        <strain evidence="2">1</strain>
    </source>
</reference>
<gene>
    <name evidence="2" type="ORF">H1P_340037</name>
</gene>
<sequence>MLKKGDRNLALPNKRKLVKVIRRSRKCQPKADLNSENS</sequence>
<feature type="region of interest" description="Disordered" evidence="1">
    <location>
        <begin position="1"/>
        <end position="38"/>
    </location>
</feature>
<dbReference type="Proteomes" id="UP000320055">
    <property type="component" value="Unassembled WGS sequence"/>
</dbReference>
<proteinExistence type="predicted"/>
<organism evidence="2 3">
    <name type="scientific">Hyella patelloides LEGE 07179</name>
    <dbReference type="NCBI Taxonomy" id="945734"/>
    <lineage>
        <taxon>Bacteria</taxon>
        <taxon>Bacillati</taxon>
        <taxon>Cyanobacteriota</taxon>
        <taxon>Cyanophyceae</taxon>
        <taxon>Pleurocapsales</taxon>
        <taxon>Hyellaceae</taxon>
        <taxon>Hyella</taxon>
    </lineage>
</organism>
<dbReference type="AlphaFoldDB" id="A0A563VVS9"/>
<keyword evidence="3" id="KW-1185">Reference proteome</keyword>
<accession>A0A563VVS9</accession>
<evidence type="ECO:0000256" key="1">
    <source>
        <dbReference type="SAM" id="MobiDB-lite"/>
    </source>
</evidence>
<evidence type="ECO:0000313" key="3">
    <source>
        <dbReference type="Proteomes" id="UP000320055"/>
    </source>
</evidence>
<dbReference type="EMBL" id="CAACVJ010000268">
    <property type="protein sequence ID" value="VEP15511.1"/>
    <property type="molecule type" value="Genomic_DNA"/>
</dbReference>
<feature type="compositionally biased region" description="Basic residues" evidence="1">
    <location>
        <begin position="13"/>
        <end position="28"/>
    </location>
</feature>